<evidence type="ECO:0000313" key="3">
    <source>
        <dbReference type="Proteomes" id="UP000182427"/>
    </source>
</evidence>
<evidence type="ECO:0000256" key="1">
    <source>
        <dbReference type="SAM" id="MobiDB-lite"/>
    </source>
</evidence>
<dbReference type="AlphaFoldDB" id="A0A1G7HCB8"/>
<accession>A0A1G7HCB8</accession>
<name>A0A1G7HCB8_9BACT</name>
<dbReference type="Proteomes" id="UP000182427">
    <property type="component" value="Chromosome I"/>
</dbReference>
<protein>
    <submittedName>
        <fullName evidence="2">Uncharacterized protein</fullName>
    </submittedName>
</protein>
<dbReference type="EMBL" id="LT629690">
    <property type="protein sequence ID" value="SDE98011.1"/>
    <property type="molecule type" value="Genomic_DNA"/>
</dbReference>
<organism evidence="2 3">
    <name type="scientific">Terriglobus roseus</name>
    <dbReference type="NCBI Taxonomy" id="392734"/>
    <lineage>
        <taxon>Bacteria</taxon>
        <taxon>Pseudomonadati</taxon>
        <taxon>Acidobacteriota</taxon>
        <taxon>Terriglobia</taxon>
        <taxon>Terriglobales</taxon>
        <taxon>Acidobacteriaceae</taxon>
        <taxon>Terriglobus</taxon>
    </lineage>
</organism>
<evidence type="ECO:0000313" key="2">
    <source>
        <dbReference type="EMBL" id="SDE98011.1"/>
    </source>
</evidence>
<feature type="region of interest" description="Disordered" evidence="1">
    <location>
        <begin position="22"/>
        <end position="54"/>
    </location>
</feature>
<reference evidence="2 3" key="1">
    <citation type="submission" date="2016-10" db="EMBL/GenBank/DDBJ databases">
        <authorList>
            <person name="de Groot N.N."/>
        </authorList>
    </citation>
    <scope>NUCLEOTIDE SEQUENCE [LARGE SCALE GENOMIC DNA]</scope>
    <source>
        <strain evidence="2 3">GAS232</strain>
    </source>
</reference>
<proteinExistence type="predicted"/>
<gene>
    <name evidence="2" type="ORF">SAMN05444167_1012</name>
</gene>
<keyword evidence="3" id="KW-1185">Reference proteome</keyword>
<sequence length="54" mass="5816">MNYHGLEGKKYKLLGCKGPKQAFASSKPAGASRGELGNIAEAKSSDFDPNQFRN</sequence>